<feature type="chain" id="PRO_5037756236" description="RidA family protein" evidence="2">
    <location>
        <begin position="19"/>
        <end position="180"/>
    </location>
</feature>
<dbReference type="EMBL" id="BMYD01000005">
    <property type="protein sequence ID" value="GHA88025.1"/>
    <property type="molecule type" value="Genomic_DNA"/>
</dbReference>
<protein>
    <recommendedName>
        <fullName evidence="5">RidA family protein</fullName>
    </recommendedName>
</protein>
<evidence type="ECO:0000313" key="3">
    <source>
        <dbReference type="EMBL" id="GHA88025.1"/>
    </source>
</evidence>
<dbReference type="InterPro" id="IPR006175">
    <property type="entry name" value="YjgF/YER057c/UK114"/>
</dbReference>
<dbReference type="GO" id="GO:0005829">
    <property type="term" value="C:cytosol"/>
    <property type="evidence" value="ECO:0007669"/>
    <property type="project" value="TreeGrafter"/>
</dbReference>
<dbReference type="SUPFAM" id="SSF55298">
    <property type="entry name" value="YjgF-like"/>
    <property type="match status" value="1"/>
</dbReference>
<dbReference type="Proteomes" id="UP000646426">
    <property type="component" value="Unassembled WGS sequence"/>
</dbReference>
<evidence type="ECO:0000256" key="1">
    <source>
        <dbReference type="SAM" id="MobiDB-lite"/>
    </source>
</evidence>
<dbReference type="PANTHER" id="PTHR11803:SF44">
    <property type="entry name" value="RUTC FAMILY PROTEIN YJGH"/>
    <property type="match status" value="1"/>
</dbReference>
<name>A0A918T2X5_9GAMM</name>
<dbReference type="PANTHER" id="PTHR11803">
    <property type="entry name" value="2-IMINOBUTANOATE/2-IMINOPROPANOATE DEAMINASE RIDA"/>
    <property type="match status" value="1"/>
</dbReference>
<comment type="caution">
    <text evidence="3">The sequence shown here is derived from an EMBL/GenBank/DDBJ whole genome shotgun (WGS) entry which is preliminary data.</text>
</comment>
<keyword evidence="4" id="KW-1185">Reference proteome</keyword>
<gene>
    <name evidence="3" type="ORF">GCM10007067_27580</name>
</gene>
<dbReference type="Gene3D" id="3.30.1330.40">
    <property type="entry name" value="RutC-like"/>
    <property type="match status" value="1"/>
</dbReference>
<evidence type="ECO:0000313" key="4">
    <source>
        <dbReference type="Proteomes" id="UP000646426"/>
    </source>
</evidence>
<reference evidence="3" key="1">
    <citation type="journal article" date="2014" name="Int. J. Syst. Evol. Microbiol.">
        <title>Complete genome sequence of Corynebacterium casei LMG S-19264T (=DSM 44701T), isolated from a smear-ripened cheese.</title>
        <authorList>
            <consortium name="US DOE Joint Genome Institute (JGI-PGF)"/>
            <person name="Walter F."/>
            <person name="Albersmeier A."/>
            <person name="Kalinowski J."/>
            <person name="Ruckert C."/>
        </authorList>
    </citation>
    <scope>NUCLEOTIDE SEQUENCE</scope>
    <source>
        <strain evidence="3">KCTC 23077</strain>
    </source>
</reference>
<feature type="signal peptide" evidence="2">
    <location>
        <begin position="1"/>
        <end position="18"/>
    </location>
</feature>
<evidence type="ECO:0008006" key="5">
    <source>
        <dbReference type="Google" id="ProtNLM"/>
    </source>
</evidence>
<accession>A0A918T2X5</accession>
<feature type="region of interest" description="Disordered" evidence="1">
    <location>
        <begin position="156"/>
        <end position="180"/>
    </location>
</feature>
<dbReference type="InterPro" id="IPR035959">
    <property type="entry name" value="RutC-like_sf"/>
</dbReference>
<reference evidence="3" key="2">
    <citation type="submission" date="2020-09" db="EMBL/GenBank/DDBJ databases">
        <authorList>
            <person name="Sun Q."/>
            <person name="Kim S."/>
        </authorList>
    </citation>
    <scope>NUCLEOTIDE SEQUENCE</scope>
    <source>
        <strain evidence="3">KCTC 23077</strain>
    </source>
</reference>
<keyword evidence="2" id="KW-0732">Signal</keyword>
<proteinExistence type="predicted"/>
<dbReference type="Pfam" id="PF01042">
    <property type="entry name" value="Ribonuc_L-PSP"/>
    <property type="match status" value="1"/>
</dbReference>
<dbReference type="GO" id="GO:0019239">
    <property type="term" value="F:deaminase activity"/>
    <property type="evidence" value="ECO:0007669"/>
    <property type="project" value="TreeGrafter"/>
</dbReference>
<dbReference type="AlphaFoldDB" id="A0A918T2X5"/>
<organism evidence="3 4">
    <name type="scientific">Cognatilysobacter bugurensis</name>
    <dbReference type="NCBI Taxonomy" id="543356"/>
    <lineage>
        <taxon>Bacteria</taxon>
        <taxon>Pseudomonadati</taxon>
        <taxon>Pseudomonadota</taxon>
        <taxon>Gammaproteobacteria</taxon>
        <taxon>Lysobacterales</taxon>
        <taxon>Lysobacteraceae</taxon>
        <taxon>Cognatilysobacter</taxon>
    </lineage>
</organism>
<sequence>MRLFAAIPLLLCMSLAHAQSAPPTREHFAPRGMEPSYHDWHYSPVVKVGDTVTVSGIPAGRGKTYEEKVRNMFEALKAHLATAGATLADVVELTTFHAAPRSSEKFQKEFERFAPIHHEYFPDHYPAWSAVGTTALLQPGAPVEMRAVAVIGSGARPHADIAKPAPRPAQKPESQPPAGD</sequence>
<evidence type="ECO:0000256" key="2">
    <source>
        <dbReference type="SAM" id="SignalP"/>
    </source>
</evidence>
<dbReference type="RefSeq" id="WP_229792535.1">
    <property type="nucleotide sequence ID" value="NZ_BMYD01000005.1"/>
</dbReference>